<sequence>MSDAAEVTLHTLSTGDSVVWNKVYETVAIKFNKARKVLSTSQLNGGYREDLQGVLHYHQALVENGDGSGQAEKSRAWLRSLAAALALDPGRTAAMGTSGSMENTAIAVKQFQTLIVTAMVIAGIEPSAVRAGSLPRNAEQCRRQAGPVNIILLLDADMPPGTVARALVTCSEAKTAALQELMADSVYSCGLATGTGADQTMVLANAVSPLYLETAGKHSKLGELIGQAVKQAVQEALVKQGGISPQSQRSLRQRFQRFGFTDEFLWRQYASWTGRPAEKARFQALWDRLDGNPALLAYSSLYIHLLDQQLWGLLPAGQVQAAGQELIAAVAARCCVCCPVIPSPKLQDCLQAWFELIFACLVRQPPLRPEE</sequence>
<dbReference type="STRING" id="146817.SAMN04488502_102301"/>
<organism evidence="1 2">
    <name type="scientific">Dendrosporobacter quercicolus</name>
    <dbReference type="NCBI Taxonomy" id="146817"/>
    <lineage>
        <taxon>Bacteria</taxon>
        <taxon>Bacillati</taxon>
        <taxon>Bacillota</taxon>
        <taxon>Negativicutes</taxon>
        <taxon>Selenomonadales</taxon>
        <taxon>Sporomusaceae</taxon>
        <taxon>Dendrosporobacter</taxon>
    </lineage>
</organism>
<dbReference type="EMBL" id="FNHB01000002">
    <property type="protein sequence ID" value="SDM14486.1"/>
    <property type="molecule type" value="Genomic_DNA"/>
</dbReference>
<dbReference type="PANTHER" id="PTHR35336:SF5">
    <property type="entry name" value="ADENOSYLCOBINAMIDE AMIDOHYDROLASE"/>
    <property type="match status" value="1"/>
</dbReference>
<proteinExistence type="predicted"/>
<dbReference type="GO" id="GO:0016787">
    <property type="term" value="F:hydrolase activity"/>
    <property type="evidence" value="ECO:0007669"/>
    <property type="project" value="UniProtKB-KW"/>
</dbReference>
<dbReference type="PANTHER" id="PTHR35336">
    <property type="entry name" value="ADENOSYLCOBINAMIDE AMIDOHYDROLASE"/>
    <property type="match status" value="1"/>
</dbReference>
<keyword evidence="2" id="KW-1185">Reference proteome</keyword>
<dbReference type="Pfam" id="PF01955">
    <property type="entry name" value="CbiZ"/>
    <property type="match status" value="1"/>
</dbReference>
<gene>
    <name evidence="1" type="ORF">SAMN04488502_102301</name>
</gene>
<dbReference type="Proteomes" id="UP000214880">
    <property type="component" value="Unassembled WGS sequence"/>
</dbReference>
<accession>A0A1G9QU06</accession>
<evidence type="ECO:0000313" key="1">
    <source>
        <dbReference type="EMBL" id="SDM14486.1"/>
    </source>
</evidence>
<dbReference type="AlphaFoldDB" id="A0A1G9QU06"/>
<reference evidence="1 2" key="1">
    <citation type="submission" date="2016-10" db="EMBL/GenBank/DDBJ databases">
        <authorList>
            <person name="de Groot N.N."/>
        </authorList>
    </citation>
    <scope>NUCLEOTIDE SEQUENCE [LARGE SCALE GENOMIC DNA]</scope>
    <source>
        <strain evidence="1 2">DSM 1736</strain>
    </source>
</reference>
<evidence type="ECO:0000313" key="2">
    <source>
        <dbReference type="Proteomes" id="UP000214880"/>
    </source>
</evidence>
<keyword evidence="1" id="KW-0378">Hydrolase</keyword>
<name>A0A1G9QU06_9FIRM</name>
<dbReference type="InterPro" id="IPR052209">
    <property type="entry name" value="CbiZ"/>
</dbReference>
<protein>
    <submittedName>
        <fullName evidence="1">Adenosylcobinamide amidohydrolase</fullName>
    </submittedName>
</protein>
<dbReference type="InterPro" id="IPR002808">
    <property type="entry name" value="AdoCbi_amidolase"/>
</dbReference>
<dbReference type="RefSeq" id="WP_173812812.1">
    <property type="nucleotide sequence ID" value="NZ_FNHB01000002.1"/>
</dbReference>